<name>A0A9P1DII1_9DINO</name>
<sequence length="642" mass="71732">MLNLLDFSHLLAAFAAWEKQQVLNRLPNHKMAGSTEPKDSVTYEAFAMTFAKKKDCAKKAYDAAIDRARQEVDLAKTRHKQELSKLDYHLAKCCSEGAKQKGSRSKHVLPAGHASVSSSMSGSETSRSTEIEDDALESPEDPFDLQKFKEAKRSYDLALQGYEKASFAMLQVQEAAWKVFVETTAQAAQELRQACVPPDIVEATTYPANFHELINVPSCTKKDLRTLLDGAGGWLWKHKSRFWECDDIDFTGSELQFQASLAKAWSRGPLCHDVNRCKKEEDRALKPFDGRLFRHMHLDDVIVQKYQKDSVAVWPTFSSCTYDESWLKNWGNVAFEIRCYGAINESEGENADKFYLPCLIEKHVLPQYVYQKEVVLPPFCSFRVVNVNKAGPDSKTRLFLETMQFPSVWESIGSGKAEDFAKWARQNPDLLSLTGNDVSIVNEIAKAAVAAPLHEDGLAGFGEMMAKCAAMGAPMSEVDPATGATPVFTLAEGMAGLDKVATGAKEALGKMIRDMAKSGANLTIPCKGKKLEELVPDLVSDLEKETLLTSKWQYWVDDRVDGKADGWYDYKADAWQRVSSAYSEWLKDGTVPEMVVRSGFFHYKVCFGEMTQTNQSTGKSRRIRRIVTDEVPKSPASECIIS</sequence>
<dbReference type="EMBL" id="CAMXCT030004742">
    <property type="protein sequence ID" value="CAL4797513.1"/>
    <property type="molecule type" value="Genomic_DNA"/>
</dbReference>
<keyword evidence="1" id="KW-0175">Coiled coil</keyword>
<reference evidence="4" key="1">
    <citation type="submission" date="2022-10" db="EMBL/GenBank/DDBJ databases">
        <authorList>
            <person name="Chen Y."/>
            <person name="Dougan E. K."/>
            <person name="Chan C."/>
            <person name="Rhodes N."/>
            <person name="Thang M."/>
        </authorList>
    </citation>
    <scope>NUCLEOTIDE SEQUENCE</scope>
</reference>
<dbReference type="OrthoDB" id="70288at2759"/>
<dbReference type="EMBL" id="CAMXCT020004742">
    <property type="protein sequence ID" value="CAL1163576.1"/>
    <property type="molecule type" value="Genomic_DNA"/>
</dbReference>
<dbReference type="Pfam" id="PF02825">
    <property type="entry name" value="WWE"/>
    <property type="match status" value="1"/>
</dbReference>
<reference evidence="5 6" key="2">
    <citation type="submission" date="2024-05" db="EMBL/GenBank/DDBJ databases">
        <authorList>
            <person name="Chen Y."/>
            <person name="Shah S."/>
            <person name="Dougan E. K."/>
            <person name="Thang M."/>
            <person name="Chan C."/>
        </authorList>
    </citation>
    <scope>NUCLEOTIDE SEQUENCE [LARGE SCALE GENOMIC DNA]</scope>
</reference>
<protein>
    <recommendedName>
        <fullName evidence="3">WWE domain-containing protein</fullName>
    </recommendedName>
</protein>
<evidence type="ECO:0000259" key="3">
    <source>
        <dbReference type="PROSITE" id="PS50918"/>
    </source>
</evidence>
<dbReference type="PROSITE" id="PS50918">
    <property type="entry name" value="WWE"/>
    <property type="match status" value="1"/>
</dbReference>
<evidence type="ECO:0000313" key="4">
    <source>
        <dbReference type="EMBL" id="CAI4010201.1"/>
    </source>
</evidence>
<feature type="coiled-coil region" evidence="1">
    <location>
        <begin position="58"/>
        <end position="85"/>
    </location>
</feature>
<dbReference type="AlphaFoldDB" id="A0A9P1DII1"/>
<comment type="caution">
    <text evidence="4">The sequence shown here is derived from an EMBL/GenBank/DDBJ whole genome shotgun (WGS) entry which is preliminary data.</text>
</comment>
<dbReference type="Gene3D" id="3.90.176.10">
    <property type="entry name" value="Toxin ADP-ribosyltransferase, Chain A, domain 1"/>
    <property type="match status" value="1"/>
</dbReference>
<evidence type="ECO:0000256" key="2">
    <source>
        <dbReference type="SAM" id="MobiDB-lite"/>
    </source>
</evidence>
<gene>
    <name evidence="4" type="ORF">C1SCF055_LOCUS35492</name>
</gene>
<dbReference type="InterPro" id="IPR037197">
    <property type="entry name" value="WWE_dom_sf"/>
</dbReference>
<dbReference type="Proteomes" id="UP001152797">
    <property type="component" value="Unassembled WGS sequence"/>
</dbReference>
<dbReference type="EMBL" id="CAMXCT010004742">
    <property type="protein sequence ID" value="CAI4010201.1"/>
    <property type="molecule type" value="Genomic_DNA"/>
</dbReference>
<proteinExistence type="predicted"/>
<dbReference type="SUPFAM" id="SSF117839">
    <property type="entry name" value="WWE domain"/>
    <property type="match status" value="1"/>
</dbReference>
<evidence type="ECO:0000256" key="1">
    <source>
        <dbReference type="SAM" id="Coils"/>
    </source>
</evidence>
<feature type="region of interest" description="Disordered" evidence="2">
    <location>
        <begin position="102"/>
        <end position="139"/>
    </location>
</feature>
<feature type="domain" description="WWE" evidence="3">
    <location>
        <begin position="537"/>
        <end position="625"/>
    </location>
</feature>
<dbReference type="InterPro" id="IPR004170">
    <property type="entry name" value="WWE_dom"/>
</dbReference>
<accession>A0A9P1DII1</accession>
<keyword evidence="6" id="KW-1185">Reference proteome</keyword>
<dbReference type="Gene3D" id="3.30.720.50">
    <property type="match status" value="1"/>
</dbReference>
<evidence type="ECO:0000313" key="6">
    <source>
        <dbReference type="Proteomes" id="UP001152797"/>
    </source>
</evidence>
<feature type="compositionally biased region" description="Low complexity" evidence="2">
    <location>
        <begin position="115"/>
        <end position="128"/>
    </location>
</feature>
<organism evidence="4">
    <name type="scientific">Cladocopium goreaui</name>
    <dbReference type="NCBI Taxonomy" id="2562237"/>
    <lineage>
        <taxon>Eukaryota</taxon>
        <taxon>Sar</taxon>
        <taxon>Alveolata</taxon>
        <taxon>Dinophyceae</taxon>
        <taxon>Suessiales</taxon>
        <taxon>Symbiodiniaceae</taxon>
        <taxon>Cladocopium</taxon>
    </lineage>
</organism>
<evidence type="ECO:0000313" key="5">
    <source>
        <dbReference type="EMBL" id="CAL4797513.1"/>
    </source>
</evidence>